<dbReference type="InterPro" id="IPR011990">
    <property type="entry name" value="TPR-like_helical_dom_sf"/>
</dbReference>
<name>A0ABT8FGR8_9ACTN</name>
<accession>A0ABT8FGR8</accession>
<dbReference type="SUPFAM" id="SSF48452">
    <property type="entry name" value="TPR-like"/>
    <property type="match status" value="1"/>
</dbReference>
<feature type="compositionally biased region" description="Gly residues" evidence="1">
    <location>
        <begin position="13"/>
        <end position="41"/>
    </location>
</feature>
<organism evidence="2 3">
    <name type="scientific">Nocardioides oceani</name>
    <dbReference type="NCBI Taxonomy" id="3058369"/>
    <lineage>
        <taxon>Bacteria</taxon>
        <taxon>Bacillati</taxon>
        <taxon>Actinomycetota</taxon>
        <taxon>Actinomycetes</taxon>
        <taxon>Propionibacteriales</taxon>
        <taxon>Nocardioidaceae</taxon>
        <taxon>Nocardioides</taxon>
    </lineage>
</organism>
<feature type="compositionally biased region" description="Basic and acidic residues" evidence="1">
    <location>
        <begin position="55"/>
        <end position="118"/>
    </location>
</feature>
<protein>
    <submittedName>
        <fullName evidence="2">Tetratricopeptide repeat protein</fullName>
    </submittedName>
</protein>
<dbReference type="Proteomes" id="UP001168620">
    <property type="component" value="Unassembled WGS sequence"/>
</dbReference>
<feature type="region of interest" description="Disordered" evidence="1">
    <location>
        <begin position="1"/>
        <end position="128"/>
    </location>
</feature>
<keyword evidence="3" id="KW-1185">Reference proteome</keyword>
<sequence>MAEERRNQRSSQGTGGGSRSGGPRGGKPVSGGRGRPDGAGSGRPQKSGSSGSGRSSERAERFEPRGDERRDRRSGGRPERGGRAERGDRSERPGRKQDWKRPADKQADRTEEQARYDGPDLPADITGKELDRSITAQLKGLPEKLASRVARHLAAAGSLIDDDPETAYQHTLAARARAPRLAVVREATGEAAYAAGHYAEALAELRAAKRMNGATAYLPIMADCHRALGHPDQALKLAKSPSVANFVPEAKAEMTIVEAGARRDMGQLDAALRTLELAPLTSKNRASWVVRLRYAYADTLEAAGRLNDALTWFHRTHAIDSDEITDAAARADALEKRIPQD</sequence>
<evidence type="ECO:0000313" key="2">
    <source>
        <dbReference type="EMBL" id="MDN4173881.1"/>
    </source>
</evidence>
<comment type="caution">
    <text evidence="2">The sequence shown here is derived from an EMBL/GenBank/DDBJ whole genome shotgun (WGS) entry which is preliminary data.</text>
</comment>
<dbReference type="RefSeq" id="WP_300952987.1">
    <property type="nucleotide sequence ID" value="NZ_JAUHJQ010000005.1"/>
</dbReference>
<dbReference type="EMBL" id="JAUHJQ010000005">
    <property type="protein sequence ID" value="MDN4173881.1"/>
    <property type="molecule type" value="Genomic_DNA"/>
</dbReference>
<gene>
    <name evidence="2" type="ORF">QWY28_13045</name>
</gene>
<evidence type="ECO:0000256" key="1">
    <source>
        <dbReference type="SAM" id="MobiDB-lite"/>
    </source>
</evidence>
<reference evidence="2" key="1">
    <citation type="submission" date="2023-06" db="EMBL/GenBank/DDBJ databases">
        <title>Draft genome sequence of Nocardioides sp. SOB77.</title>
        <authorList>
            <person name="Zhang G."/>
        </authorList>
    </citation>
    <scope>NUCLEOTIDE SEQUENCE</scope>
    <source>
        <strain evidence="2">SOB77</strain>
    </source>
</reference>
<proteinExistence type="predicted"/>
<dbReference type="Gene3D" id="1.25.40.10">
    <property type="entry name" value="Tetratricopeptide repeat domain"/>
    <property type="match status" value="1"/>
</dbReference>
<evidence type="ECO:0000313" key="3">
    <source>
        <dbReference type="Proteomes" id="UP001168620"/>
    </source>
</evidence>
<feature type="compositionally biased region" description="Low complexity" evidence="1">
    <location>
        <begin position="42"/>
        <end position="54"/>
    </location>
</feature>